<feature type="non-terminal residue" evidence="2">
    <location>
        <position position="1"/>
    </location>
</feature>
<keyword evidence="1" id="KW-1133">Transmembrane helix</keyword>
<keyword evidence="1" id="KW-0812">Transmembrane</keyword>
<evidence type="ECO:0000313" key="3">
    <source>
        <dbReference type="Proteomes" id="UP000827986"/>
    </source>
</evidence>
<name>A0A9D3XTZ5_9SAUR</name>
<sequence>MTKPNYCQIISTEGAFIYLLPLTVLFGSLLRLVVAEFGPIPFSERRATESGILT</sequence>
<gene>
    <name evidence="2" type="ORF">KIL84_018895</name>
</gene>
<comment type="caution">
    <text evidence="2">The sequence shown here is derived from an EMBL/GenBank/DDBJ whole genome shotgun (WGS) entry which is preliminary data.</text>
</comment>
<dbReference type="Proteomes" id="UP000827986">
    <property type="component" value="Unassembled WGS sequence"/>
</dbReference>
<proteinExistence type="predicted"/>
<keyword evidence="3" id="KW-1185">Reference proteome</keyword>
<accession>A0A9D3XTZ5</accession>
<evidence type="ECO:0000313" key="2">
    <source>
        <dbReference type="EMBL" id="KAH1186146.1"/>
    </source>
</evidence>
<dbReference type="AlphaFoldDB" id="A0A9D3XTZ5"/>
<feature type="transmembrane region" description="Helical" evidence="1">
    <location>
        <begin position="15"/>
        <end position="34"/>
    </location>
</feature>
<reference evidence="2" key="1">
    <citation type="submission" date="2021-09" db="EMBL/GenBank/DDBJ databases">
        <title>The genome of Mauremys mutica provides insights into the evolution of semi-aquatic lifestyle.</title>
        <authorList>
            <person name="Gong S."/>
            <person name="Gao Y."/>
        </authorList>
    </citation>
    <scope>NUCLEOTIDE SEQUENCE</scope>
    <source>
        <strain evidence="2">MM-2020</strain>
        <tissue evidence="2">Muscle</tissue>
    </source>
</reference>
<dbReference type="EMBL" id="JAHDVG010000463">
    <property type="protein sequence ID" value="KAH1186146.1"/>
    <property type="molecule type" value="Genomic_DNA"/>
</dbReference>
<protein>
    <submittedName>
        <fullName evidence="2">Uncharacterized protein</fullName>
    </submittedName>
</protein>
<evidence type="ECO:0000256" key="1">
    <source>
        <dbReference type="SAM" id="Phobius"/>
    </source>
</evidence>
<keyword evidence="1" id="KW-0472">Membrane</keyword>
<organism evidence="2 3">
    <name type="scientific">Mauremys mutica</name>
    <name type="common">yellowpond turtle</name>
    <dbReference type="NCBI Taxonomy" id="74926"/>
    <lineage>
        <taxon>Eukaryota</taxon>
        <taxon>Metazoa</taxon>
        <taxon>Chordata</taxon>
        <taxon>Craniata</taxon>
        <taxon>Vertebrata</taxon>
        <taxon>Euteleostomi</taxon>
        <taxon>Archelosauria</taxon>
        <taxon>Testudinata</taxon>
        <taxon>Testudines</taxon>
        <taxon>Cryptodira</taxon>
        <taxon>Durocryptodira</taxon>
        <taxon>Testudinoidea</taxon>
        <taxon>Geoemydidae</taxon>
        <taxon>Geoemydinae</taxon>
        <taxon>Mauremys</taxon>
    </lineage>
</organism>